<name>K7AB11_9ALTE</name>
<sequence length="462" mass="52025">MRNMLFTYQWACYCLRAVSLVSLFLSWGILPVNAEVKLQSGRLSLEYRSGVNLQNGDLDLSRVTLSSAHKFRFSSQWSGQIDTLSQLASDNTGLGRVDNFASLNRPIFDNNKARVELARASVMWRKRGTSVVIGKQVTPWGVLDGIQVTDRFDPVRRRDFVLTDMRPERIARWGVRWRTKVDGWHIDTSLALDGSTSQQARMGDAFFLTSTRFTAGLTLDDVNVSNQAGEQVIKNNFEIVTPERSHALAHSTAGLKVAHSLGDGDVSLMVFRGPDADPVLGLHSMLKVNQPIRVSFDYLRRTVFGATYDVTQGATVWRLELAYIPDQPLNILASVPLAQARGQRILTGVGMDWRAPNDWFINTQLVVDYIEKDNLSLVRPQTDTLLTLRAQRSFYNARLVFKSELLASVNQGDGAIRPAFAFDWSDRIKLQSGIDWLFGDPNGQFGQFKDASRWWASFTYTF</sequence>
<gene>
    <name evidence="1" type="ORF">GPLA_1656</name>
</gene>
<dbReference type="EMBL" id="BAER01000041">
    <property type="protein sequence ID" value="GAC32570.1"/>
    <property type="molecule type" value="Genomic_DNA"/>
</dbReference>
<dbReference type="SUPFAM" id="SSF56935">
    <property type="entry name" value="Porins"/>
    <property type="match status" value="1"/>
</dbReference>
<protein>
    <recommendedName>
        <fullName evidence="3">Alginate export domain-containing protein</fullName>
    </recommendedName>
</protein>
<evidence type="ECO:0000313" key="2">
    <source>
        <dbReference type="Proteomes" id="UP000006322"/>
    </source>
</evidence>
<reference evidence="2" key="1">
    <citation type="journal article" date="2014" name="Environ. Microbiol.">
        <title>Comparative genomics of the marine bacterial genus Glaciecola reveals the high degree of genomic diversity and genomic characteristic for cold adaptation.</title>
        <authorList>
            <person name="Qin Q.L."/>
            <person name="Xie B.B."/>
            <person name="Yu Y."/>
            <person name="Shu Y.L."/>
            <person name="Rong J.C."/>
            <person name="Zhang Y.J."/>
            <person name="Zhao D.L."/>
            <person name="Chen X.L."/>
            <person name="Zhang X.Y."/>
            <person name="Chen B."/>
            <person name="Zhou B.C."/>
            <person name="Zhang Y.Z."/>
        </authorList>
    </citation>
    <scope>NUCLEOTIDE SEQUENCE [LARGE SCALE GENOMIC DNA]</scope>
    <source>
        <strain evidence="2">LMG 21857</strain>
    </source>
</reference>
<evidence type="ECO:0008006" key="3">
    <source>
        <dbReference type="Google" id="ProtNLM"/>
    </source>
</evidence>
<dbReference type="Proteomes" id="UP000006322">
    <property type="component" value="Unassembled WGS sequence"/>
</dbReference>
<proteinExistence type="predicted"/>
<organism evidence="1 2">
    <name type="scientific">Paraglaciecola polaris LMG 21857</name>
    <dbReference type="NCBI Taxonomy" id="1129793"/>
    <lineage>
        <taxon>Bacteria</taxon>
        <taxon>Pseudomonadati</taxon>
        <taxon>Pseudomonadota</taxon>
        <taxon>Gammaproteobacteria</taxon>
        <taxon>Alteromonadales</taxon>
        <taxon>Alteromonadaceae</taxon>
        <taxon>Paraglaciecola</taxon>
    </lineage>
</organism>
<keyword evidence="2" id="KW-1185">Reference proteome</keyword>
<dbReference type="STRING" id="1129793.GPLA_1656"/>
<accession>K7AB11</accession>
<dbReference type="RefSeq" id="WP_007104358.1">
    <property type="nucleotide sequence ID" value="NZ_BAER01000041.1"/>
</dbReference>
<comment type="caution">
    <text evidence="1">The sequence shown here is derived from an EMBL/GenBank/DDBJ whole genome shotgun (WGS) entry which is preliminary data.</text>
</comment>
<evidence type="ECO:0000313" key="1">
    <source>
        <dbReference type="EMBL" id="GAC32570.1"/>
    </source>
</evidence>
<dbReference type="OrthoDB" id="9769143at2"/>
<dbReference type="AlphaFoldDB" id="K7AB11"/>